<dbReference type="SMART" id="SM00490">
    <property type="entry name" value="HELICc"/>
    <property type="match status" value="1"/>
</dbReference>
<dbReference type="Pfam" id="PF00176">
    <property type="entry name" value="SNF2-rel_dom"/>
    <property type="match status" value="1"/>
</dbReference>
<dbReference type="InterPro" id="IPR038718">
    <property type="entry name" value="SNF2-like_sf"/>
</dbReference>
<organism evidence="5 6">
    <name type="scientific">Streptomyces thermocarboxydovorans</name>
    <dbReference type="NCBI Taxonomy" id="59298"/>
    <lineage>
        <taxon>Bacteria</taxon>
        <taxon>Bacillati</taxon>
        <taxon>Actinomycetota</taxon>
        <taxon>Actinomycetes</taxon>
        <taxon>Kitasatosporales</taxon>
        <taxon>Streptomycetaceae</taxon>
        <taxon>Streptomyces</taxon>
    </lineage>
</organism>
<reference evidence="5 6" key="1">
    <citation type="journal article" date="2019" name="Int. J. Syst. Evol. Microbiol.">
        <title>The Global Catalogue of Microorganisms (GCM) 10K type strain sequencing project: providing services to taxonomists for standard genome sequencing and annotation.</title>
        <authorList>
            <consortium name="The Broad Institute Genomics Platform"/>
            <consortium name="The Broad Institute Genome Sequencing Center for Infectious Disease"/>
            <person name="Wu L."/>
            <person name="Ma J."/>
        </authorList>
    </citation>
    <scope>NUCLEOTIDE SEQUENCE [LARGE SCALE GENOMIC DNA]</scope>
    <source>
        <strain evidence="5 6">JCM 10367</strain>
    </source>
</reference>
<dbReference type="SMART" id="SM00487">
    <property type="entry name" value="DEXDc"/>
    <property type="match status" value="1"/>
</dbReference>
<dbReference type="SUPFAM" id="SSF47794">
    <property type="entry name" value="Rad51 N-terminal domain-like"/>
    <property type="match status" value="1"/>
</dbReference>
<name>A0ABN1HIB7_9ACTN</name>
<dbReference type="InterPro" id="IPR010995">
    <property type="entry name" value="DNA_repair_Rad51/TF_NusA_a-hlx"/>
</dbReference>
<dbReference type="InterPro" id="IPR000330">
    <property type="entry name" value="SNF2_N"/>
</dbReference>
<dbReference type="Proteomes" id="UP001500724">
    <property type="component" value="Unassembled WGS sequence"/>
</dbReference>
<evidence type="ECO:0000256" key="2">
    <source>
        <dbReference type="SAM" id="Coils"/>
    </source>
</evidence>
<dbReference type="Gene3D" id="3.40.50.10810">
    <property type="entry name" value="Tandem AAA-ATPase domain"/>
    <property type="match status" value="1"/>
</dbReference>
<keyword evidence="5" id="KW-0067">ATP-binding</keyword>
<dbReference type="PROSITE" id="PS51194">
    <property type="entry name" value="HELICASE_CTER"/>
    <property type="match status" value="1"/>
</dbReference>
<sequence>MASDGVQAGRAAREVCAQAGPLHEAARALREEHERALDAVRSALAPLKEELVAEELELIPVARLRDATEGRLRLGALEAAGLTTVRAVYEAGRYELRQLPGVGEQTADRALAAARQIARAVGETVSVRIDVDHPEPRTTALVAALHRLVEAGPELRRALDAAERLEKRLGELLPAARPASGRLRMLFTGRKRREHALAAVAELQEMVADARRRDVPLLLAQATTDLLRPPADEIEAWVGFELRSAEYYSQLAEVSEHRTDVAASEGFLPSEVVERVHAQPLDDTHRRVSLRGYQSFGARFALAQRRVILGDEMGLGKTVQAIAVLAHLAAEGHSHFLVVCPAGVLINWTREIRSRSTLRALALHGPQRQDAYAEWCERGGVAVTTFDMLRTLPAPEDGGGTRPALLVVDEAHYVKNPETRRARSVAVWSGHCERVLFLTGTPMENRVEEFRALLRHVRPDLVPSVRRSDAVAGPQAFRASVAPAYLRRNQQDVLTELPALLQVDEWEEFSAADEDAYRAAVAEGNFMAMRRAAYADPEKSAKLQRLRELVDEAAENGLKVVVFSYFRDVLAVVRRALTEGDAGGSADGAGGVGGADGADGGAGARPVVLGPISGSVSAAGRQQIVDDFTGTDGPAVLLSQIEAGGVGLNLQAASVVVLCEPQVKPTLEHQAVARAHRMGQTRPVQVHRLLATDSVDERLLHILENKSRLFDAYARRSDTAEASPDAVDVSDAAIARRIVEEEQLRLAGSTAESART</sequence>
<accession>A0ABN1HIB7</accession>
<keyword evidence="6" id="KW-1185">Reference proteome</keyword>
<dbReference type="GO" id="GO:0004386">
    <property type="term" value="F:helicase activity"/>
    <property type="evidence" value="ECO:0007669"/>
    <property type="project" value="UniProtKB-KW"/>
</dbReference>
<comment type="caution">
    <text evidence="5">The sequence shown here is derived from an EMBL/GenBank/DDBJ whole genome shotgun (WGS) entry which is preliminary data.</text>
</comment>
<evidence type="ECO:0000259" key="4">
    <source>
        <dbReference type="PROSITE" id="PS51194"/>
    </source>
</evidence>
<evidence type="ECO:0000256" key="1">
    <source>
        <dbReference type="ARBA" id="ARBA00022801"/>
    </source>
</evidence>
<dbReference type="EMBL" id="BAAAGU010000031">
    <property type="protein sequence ID" value="GAA0651761.1"/>
    <property type="molecule type" value="Genomic_DNA"/>
</dbReference>
<feature type="coiled-coil region" evidence="2">
    <location>
        <begin position="23"/>
        <end position="50"/>
    </location>
</feature>
<keyword evidence="5" id="KW-0547">Nucleotide-binding</keyword>
<dbReference type="PROSITE" id="PS51192">
    <property type="entry name" value="HELICASE_ATP_BIND_1"/>
    <property type="match status" value="1"/>
</dbReference>
<dbReference type="PANTHER" id="PTHR10799">
    <property type="entry name" value="SNF2/RAD54 HELICASE FAMILY"/>
    <property type="match status" value="1"/>
</dbReference>
<proteinExistence type="predicted"/>
<dbReference type="SUPFAM" id="SSF52540">
    <property type="entry name" value="P-loop containing nucleoside triphosphate hydrolases"/>
    <property type="match status" value="2"/>
</dbReference>
<dbReference type="InterPro" id="IPR014001">
    <property type="entry name" value="Helicase_ATP-bd"/>
</dbReference>
<evidence type="ECO:0000259" key="3">
    <source>
        <dbReference type="PROSITE" id="PS51192"/>
    </source>
</evidence>
<protein>
    <submittedName>
        <fullName evidence="5">DEAD/DEAH box helicase</fullName>
    </submittedName>
</protein>
<dbReference type="InterPro" id="IPR001650">
    <property type="entry name" value="Helicase_C-like"/>
</dbReference>
<evidence type="ECO:0000313" key="6">
    <source>
        <dbReference type="Proteomes" id="UP001500724"/>
    </source>
</evidence>
<dbReference type="Gene3D" id="3.40.50.300">
    <property type="entry name" value="P-loop containing nucleotide triphosphate hydrolases"/>
    <property type="match status" value="1"/>
</dbReference>
<gene>
    <name evidence="5" type="ORF">GCM10009535_32530</name>
</gene>
<feature type="domain" description="Helicase C-terminal" evidence="4">
    <location>
        <begin position="545"/>
        <end position="721"/>
    </location>
</feature>
<dbReference type="Pfam" id="PF00271">
    <property type="entry name" value="Helicase_C"/>
    <property type="match status" value="1"/>
</dbReference>
<keyword evidence="2" id="KW-0175">Coiled coil</keyword>
<dbReference type="RefSeq" id="WP_344001732.1">
    <property type="nucleotide sequence ID" value="NZ_BAAAGU010000031.1"/>
</dbReference>
<keyword evidence="1" id="KW-0378">Hydrolase</keyword>
<feature type="domain" description="Helicase ATP-binding" evidence="3">
    <location>
        <begin position="298"/>
        <end position="460"/>
    </location>
</feature>
<dbReference type="InterPro" id="IPR027417">
    <property type="entry name" value="P-loop_NTPase"/>
</dbReference>
<dbReference type="CDD" id="cd18793">
    <property type="entry name" value="SF2_C_SNF"/>
    <property type="match status" value="1"/>
</dbReference>
<keyword evidence="5" id="KW-0347">Helicase</keyword>
<evidence type="ECO:0000313" key="5">
    <source>
        <dbReference type="EMBL" id="GAA0651761.1"/>
    </source>
</evidence>
<dbReference type="InterPro" id="IPR049730">
    <property type="entry name" value="SNF2/RAD54-like_C"/>
</dbReference>
<dbReference type="Gene3D" id="1.10.150.20">
    <property type="entry name" value="5' to 3' exonuclease, C-terminal subdomain"/>
    <property type="match status" value="1"/>
</dbReference>
<dbReference type="CDD" id="cd17919">
    <property type="entry name" value="DEXHc_Snf"/>
    <property type="match status" value="1"/>
</dbReference>